<dbReference type="CDD" id="cd00093">
    <property type="entry name" value="HTH_XRE"/>
    <property type="match status" value="1"/>
</dbReference>
<dbReference type="SUPFAM" id="SSF52540">
    <property type="entry name" value="P-loop containing nucleoside triphosphate hydrolases"/>
    <property type="match status" value="1"/>
</dbReference>
<dbReference type="OrthoDB" id="581105at2"/>
<dbReference type="InterPro" id="IPR027417">
    <property type="entry name" value="P-loop_NTPase"/>
</dbReference>
<name>K0JV29_SACES</name>
<dbReference type="EMBL" id="HE804045">
    <property type="protein sequence ID" value="CCH29372.1"/>
    <property type="molecule type" value="Genomic_DNA"/>
</dbReference>
<dbReference type="Pfam" id="PF13560">
    <property type="entry name" value="HTH_31"/>
    <property type="match status" value="1"/>
</dbReference>
<dbReference type="Gene3D" id="3.40.50.300">
    <property type="entry name" value="P-loop containing nucleotide triphosphate hydrolases"/>
    <property type="match status" value="1"/>
</dbReference>
<dbReference type="eggNOG" id="COG1396">
    <property type="taxonomic scope" value="Bacteria"/>
</dbReference>
<dbReference type="InterPro" id="IPR011990">
    <property type="entry name" value="TPR-like_helical_dom_sf"/>
</dbReference>
<dbReference type="PROSITE" id="PS50943">
    <property type="entry name" value="HTH_CROC1"/>
    <property type="match status" value="1"/>
</dbReference>
<sequence>MTDLGRELRLCREAASWSLARMASAIYSSKGHLSKVENGKARVTRQLAAAYDQALNANGVLLAMVDDVPDQRRPRGLVGLPEPTRHFVGRTPELASVAVALGTHQDVRTCVISGLAGVGKTALAVAAAWQAAGDFRDGCLFFDLRGQNESTLTTTEAAHHLLGALEVPRDLVPGDQDGRVNVLRDILRSRQVLLVLDNVRDARQVRPLLPATGRSRVILTSRSRLPSLDDAWHVPLGMLTSQSGQSLFHAVLDGRAEVSDTDAATIVRQCGHLPLAIRIASARIVHGGWDARHLLRRLTDAATKFPALDEGDRSVTAALSVTVDALPPDQRHHLGALSLHPGSTMTVQAAQALTGLTPATTDQLLDQLHEHHLVTRAADGRVQLHDLVHAYVVQYAHPDEENTASVINRLIDHYLAITTDADALVEPQRFRIQHTVSPHSEPVFADDTSALAWLRSTWPTLVRTTELVEDDRCWRLALAARGFFFREKLFDAWISTHERALVTAAGDPAATGMVLNSLGMAHLESGLIEASVEYHQRAREAFAEAGDEAGAIDALSSLAWARLYQGSPSEALSDLTTSLESYRRSGRERNVVIALRGTAFALTALGHHDRARTSATEAYKFSTSPIDMARALSCLAWVAYQANHLAAAGRLSAEAAELTENGYELARALTGLGNVAARKGDDAEAGRLWTAADELASLNPAVVWESSARRYVSGSAV</sequence>
<accession>K0JV29</accession>
<dbReference type="GO" id="GO:0043531">
    <property type="term" value="F:ADP binding"/>
    <property type="evidence" value="ECO:0007669"/>
    <property type="project" value="InterPro"/>
</dbReference>
<protein>
    <submittedName>
        <fullName evidence="2">Transcriptional regulator</fullName>
    </submittedName>
</protein>
<dbReference type="Gene3D" id="1.10.260.40">
    <property type="entry name" value="lambda repressor-like DNA-binding domains"/>
    <property type="match status" value="1"/>
</dbReference>
<proteinExistence type="predicted"/>
<reference evidence="2 3" key="1">
    <citation type="journal article" date="2012" name="BMC Genomics">
        <title>Complete genome sequence of Saccharothrix espanaensis DSM 44229T and comparison to the other completely sequenced Pseudonocardiaceae.</title>
        <authorList>
            <person name="Strobel T."/>
            <person name="Al-Dilaimi A."/>
            <person name="Blom J."/>
            <person name="Gessner A."/>
            <person name="Kalinowski J."/>
            <person name="Luzhetska M."/>
            <person name="Puhler A."/>
            <person name="Szczepanowski R."/>
            <person name="Bechthold A."/>
            <person name="Ruckert C."/>
        </authorList>
    </citation>
    <scope>NUCLEOTIDE SEQUENCE [LARGE SCALE GENOMIC DNA]</scope>
    <source>
        <strain evidence="3">ATCC 51144 / DSM 44229 / JCM 9112 / NBRC 15066 / NRRL 15764</strain>
    </source>
</reference>
<dbReference type="AlphaFoldDB" id="K0JV29"/>
<dbReference type="PATRIC" id="fig|1179773.3.peg.2053"/>
<dbReference type="STRING" id="1179773.BN6_20500"/>
<dbReference type="InterPro" id="IPR036388">
    <property type="entry name" value="WH-like_DNA-bd_sf"/>
</dbReference>
<evidence type="ECO:0000259" key="1">
    <source>
        <dbReference type="PROSITE" id="PS50943"/>
    </source>
</evidence>
<dbReference type="RefSeq" id="WP_015099485.1">
    <property type="nucleotide sequence ID" value="NC_019673.1"/>
</dbReference>
<dbReference type="PANTHER" id="PTHR47691:SF3">
    <property type="entry name" value="HTH-TYPE TRANSCRIPTIONAL REGULATOR RV0890C-RELATED"/>
    <property type="match status" value="1"/>
</dbReference>
<dbReference type="InterPro" id="IPR002182">
    <property type="entry name" value="NB-ARC"/>
</dbReference>
<dbReference type="HOGENOM" id="CLU_004665_2_1_11"/>
<dbReference type="SUPFAM" id="SSF48452">
    <property type="entry name" value="TPR-like"/>
    <property type="match status" value="1"/>
</dbReference>
<dbReference type="eggNOG" id="COG3903">
    <property type="taxonomic scope" value="Bacteria"/>
</dbReference>
<dbReference type="Proteomes" id="UP000006281">
    <property type="component" value="Chromosome"/>
</dbReference>
<feature type="domain" description="HTH cro/C1-type" evidence="1">
    <location>
        <begin position="8"/>
        <end position="62"/>
    </location>
</feature>
<dbReference type="GO" id="GO:0003677">
    <property type="term" value="F:DNA binding"/>
    <property type="evidence" value="ECO:0007669"/>
    <property type="project" value="InterPro"/>
</dbReference>
<dbReference type="PANTHER" id="PTHR47691">
    <property type="entry name" value="REGULATOR-RELATED"/>
    <property type="match status" value="1"/>
</dbReference>
<gene>
    <name evidence="2" type="ordered locus">BN6_20500</name>
</gene>
<dbReference type="InterPro" id="IPR010982">
    <property type="entry name" value="Lambda_DNA-bd_dom_sf"/>
</dbReference>
<dbReference type="InterPro" id="IPR001387">
    <property type="entry name" value="Cro/C1-type_HTH"/>
</dbReference>
<keyword evidence="3" id="KW-1185">Reference proteome</keyword>
<evidence type="ECO:0000313" key="3">
    <source>
        <dbReference type="Proteomes" id="UP000006281"/>
    </source>
</evidence>
<dbReference type="BioCyc" id="SESP1179773:BN6_RS10040-MONOMER"/>
<dbReference type="SMART" id="SM00530">
    <property type="entry name" value="HTH_XRE"/>
    <property type="match status" value="1"/>
</dbReference>
<dbReference type="SUPFAM" id="SSF47413">
    <property type="entry name" value="lambda repressor-like DNA-binding domains"/>
    <property type="match status" value="1"/>
</dbReference>
<organism evidence="2 3">
    <name type="scientific">Saccharothrix espanaensis (strain ATCC 51144 / DSM 44229 / JCM 9112 / NBRC 15066 / NRRL 15764)</name>
    <dbReference type="NCBI Taxonomy" id="1179773"/>
    <lineage>
        <taxon>Bacteria</taxon>
        <taxon>Bacillati</taxon>
        <taxon>Actinomycetota</taxon>
        <taxon>Actinomycetes</taxon>
        <taxon>Pseudonocardiales</taxon>
        <taxon>Pseudonocardiaceae</taxon>
        <taxon>Saccharothrix</taxon>
    </lineage>
</organism>
<dbReference type="KEGG" id="sesp:BN6_20500"/>
<dbReference type="Pfam" id="PF13424">
    <property type="entry name" value="TPR_12"/>
    <property type="match status" value="1"/>
</dbReference>
<evidence type="ECO:0000313" key="2">
    <source>
        <dbReference type="EMBL" id="CCH29372.1"/>
    </source>
</evidence>
<dbReference type="Gene3D" id="1.10.10.10">
    <property type="entry name" value="Winged helix-like DNA-binding domain superfamily/Winged helix DNA-binding domain"/>
    <property type="match status" value="1"/>
</dbReference>
<dbReference type="PRINTS" id="PR00364">
    <property type="entry name" value="DISEASERSIST"/>
</dbReference>
<dbReference type="Pfam" id="PF00931">
    <property type="entry name" value="NB-ARC"/>
    <property type="match status" value="1"/>
</dbReference>
<dbReference type="Gene3D" id="1.25.40.10">
    <property type="entry name" value="Tetratricopeptide repeat domain"/>
    <property type="match status" value="1"/>
</dbReference>